<proteinExistence type="evidence at transcript level"/>
<dbReference type="GO" id="GO:0005840">
    <property type="term" value="C:ribosome"/>
    <property type="evidence" value="ECO:0007669"/>
    <property type="project" value="UniProtKB-KW"/>
</dbReference>
<reference evidence="1" key="1">
    <citation type="journal article" date="2007" name="PLoS Biol.">
        <title>Rate of evolution in brain-expressed genes in humans and other primates.</title>
        <authorList>
            <person name="Wang H.-Y."/>
            <person name="Chien H.-C."/>
            <person name="Osada N."/>
            <person name="Hashimoto K."/>
            <person name="Sugano S."/>
            <person name="Gojobori T."/>
            <person name="Chou C.-K."/>
            <person name="Tsai S.-F."/>
            <person name="Wu C.-I."/>
            <person name="Shen C.-K.J."/>
        </authorList>
    </citation>
    <scope>NUCLEOTIDE SEQUENCE</scope>
</reference>
<keyword evidence="1" id="KW-0687">Ribonucleoprotein</keyword>
<name>I7GN16_MACFA</name>
<accession>I7GN16</accession>
<organism evidence="1">
    <name type="scientific">Macaca fascicularis</name>
    <name type="common">Crab-eating macaque</name>
    <name type="synonym">Cynomolgus monkey</name>
    <dbReference type="NCBI Taxonomy" id="9541"/>
    <lineage>
        <taxon>Eukaryota</taxon>
        <taxon>Metazoa</taxon>
        <taxon>Chordata</taxon>
        <taxon>Craniata</taxon>
        <taxon>Vertebrata</taxon>
        <taxon>Euteleostomi</taxon>
        <taxon>Mammalia</taxon>
        <taxon>Eutheria</taxon>
        <taxon>Euarchontoglires</taxon>
        <taxon>Primates</taxon>
        <taxon>Haplorrhini</taxon>
        <taxon>Catarrhini</taxon>
        <taxon>Cercopithecidae</taxon>
        <taxon>Cercopithecinae</taxon>
        <taxon>Macaca</taxon>
    </lineage>
</organism>
<sequence>MGGSLEPKSFETSMGNMAETPVYKKYKKISWAWWHVPVIPGRGAAGALSSHDHFSEVEAAESHDHATALQPG</sequence>
<dbReference type="AlphaFoldDB" id="I7GN16"/>
<dbReference type="EMBL" id="AB173832">
    <property type="protein sequence ID" value="BAE90894.1"/>
    <property type="molecule type" value="mRNA"/>
</dbReference>
<protein>
    <submittedName>
        <fullName evidence="1">Macaca fascicularis brain cDNA clone: QmoA-10565, similar to human ribosomal protein L14 (RPL14), mRNA, RefSeq: NM_003973.2</fullName>
    </submittedName>
</protein>
<evidence type="ECO:0000313" key="1">
    <source>
        <dbReference type="EMBL" id="BAE90894.1"/>
    </source>
</evidence>
<keyword evidence="1" id="KW-0689">Ribosomal protein</keyword>